<proteinExistence type="predicted"/>
<evidence type="ECO:0000313" key="2">
    <source>
        <dbReference type="EnsemblMetazoa" id="AALB016807-PA"/>
    </source>
</evidence>
<accession>A0A8W7K7M3</accession>
<name>A0A8W7K7M3_ANOAL</name>
<feature type="region of interest" description="Disordered" evidence="1">
    <location>
        <begin position="1"/>
        <end position="24"/>
    </location>
</feature>
<evidence type="ECO:0000256" key="1">
    <source>
        <dbReference type="SAM" id="MobiDB-lite"/>
    </source>
</evidence>
<protein>
    <submittedName>
        <fullName evidence="2">Uncharacterized protein</fullName>
    </submittedName>
</protein>
<sequence length="38" mass="4456">MPLVCDDHQRGQQTDQRKRRTTGGNGYWLSITRYCTGR</sequence>
<dbReference type="EnsemblMetazoa" id="AALB016807-RA">
    <property type="protein sequence ID" value="AALB016807-PA"/>
    <property type="gene ID" value="AALB016807"/>
</dbReference>
<dbReference type="Proteomes" id="UP000069272">
    <property type="component" value="Chromosome 2R"/>
</dbReference>
<reference evidence="2" key="2">
    <citation type="submission" date="2022-08" db="UniProtKB">
        <authorList>
            <consortium name="EnsemblMetazoa"/>
        </authorList>
    </citation>
    <scope>IDENTIFICATION</scope>
    <source>
        <strain evidence="2">STECLA/ALBI9_A</strain>
    </source>
</reference>
<evidence type="ECO:0000313" key="3">
    <source>
        <dbReference type="Proteomes" id="UP000069272"/>
    </source>
</evidence>
<reference evidence="2 3" key="1">
    <citation type="journal article" date="2017" name="G3 (Bethesda)">
        <title>The Physical Genome Mapping of Anopheles albimanus Corrected Scaffold Misassemblies and Identified Interarm Rearrangements in Genus Anopheles.</title>
        <authorList>
            <person name="Artemov G.N."/>
            <person name="Peery A.N."/>
            <person name="Jiang X."/>
            <person name="Tu Z."/>
            <person name="Stegniy V.N."/>
            <person name="Sharakhova M.V."/>
            <person name="Sharakhov I.V."/>
        </authorList>
    </citation>
    <scope>NUCLEOTIDE SEQUENCE [LARGE SCALE GENOMIC DNA]</scope>
    <source>
        <strain evidence="2 3">ALBI9_A</strain>
    </source>
</reference>
<feature type="compositionally biased region" description="Basic and acidic residues" evidence="1">
    <location>
        <begin position="1"/>
        <end position="10"/>
    </location>
</feature>
<keyword evidence="3" id="KW-1185">Reference proteome</keyword>
<dbReference type="AlphaFoldDB" id="A0A8W7K7M3"/>
<organism evidence="2 3">
    <name type="scientific">Anopheles albimanus</name>
    <name type="common">New world malaria mosquito</name>
    <dbReference type="NCBI Taxonomy" id="7167"/>
    <lineage>
        <taxon>Eukaryota</taxon>
        <taxon>Metazoa</taxon>
        <taxon>Ecdysozoa</taxon>
        <taxon>Arthropoda</taxon>
        <taxon>Hexapoda</taxon>
        <taxon>Insecta</taxon>
        <taxon>Pterygota</taxon>
        <taxon>Neoptera</taxon>
        <taxon>Endopterygota</taxon>
        <taxon>Diptera</taxon>
        <taxon>Nematocera</taxon>
        <taxon>Culicoidea</taxon>
        <taxon>Culicidae</taxon>
        <taxon>Anophelinae</taxon>
        <taxon>Anopheles</taxon>
    </lineage>
</organism>